<dbReference type="InterPro" id="IPR002701">
    <property type="entry name" value="CM_II_prokaryot"/>
</dbReference>
<dbReference type="GO" id="GO:0000287">
    <property type="term" value="F:magnesium ion binding"/>
    <property type="evidence" value="ECO:0007669"/>
    <property type="project" value="UniProtKB-UniRule"/>
</dbReference>
<dbReference type="SUPFAM" id="SSF48600">
    <property type="entry name" value="Chorismate mutase II"/>
    <property type="match status" value="1"/>
</dbReference>
<comment type="pathway">
    <text evidence="1 11">Metabolic intermediate biosynthesis; chorismate biosynthesis; chorismate from D-erythrose 4-phosphate and phosphoenolpyruvate: step 5/7.</text>
</comment>
<dbReference type="CDD" id="cd00464">
    <property type="entry name" value="SK"/>
    <property type="match status" value="1"/>
</dbReference>
<comment type="subunit">
    <text evidence="11">Monomer.</text>
</comment>
<dbReference type="InterPro" id="IPR027417">
    <property type="entry name" value="P-loop_NTPase"/>
</dbReference>
<evidence type="ECO:0000313" key="14">
    <source>
        <dbReference type="EMBL" id="SPE06648.1"/>
    </source>
</evidence>
<dbReference type="InterPro" id="IPR036263">
    <property type="entry name" value="Chorismate_II_sf"/>
</dbReference>
<dbReference type="AlphaFoldDB" id="A0A2N9K7V5"/>
<dbReference type="GO" id="GO:0009073">
    <property type="term" value="P:aromatic amino acid family biosynthetic process"/>
    <property type="evidence" value="ECO:0007669"/>
    <property type="project" value="UniProtKB-KW"/>
</dbReference>
<comment type="caution">
    <text evidence="11">Lacks conserved residue(s) required for the propagation of feature annotation.</text>
</comment>
<feature type="binding site" evidence="11">
    <location>
        <position position="37"/>
    </location>
    <ligand>
        <name>substrate</name>
    </ligand>
</feature>
<keyword evidence="11" id="KW-0963">Cytoplasm</keyword>
<dbReference type="KEGG" id="lsu:A6B45_05530"/>
<dbReference type="PROSITE" id="PS51168">
    <property type="entry name" value="CHORISMATE_MUT_2"/>
    <property type="match status" value="1"/>
</dbReference>
<dbReference type="GO" id="GO:0004106">
    <property type="term" value="F:chorismate mutase activity"/>
    <property type="evidence" value="ECO:0007669"/>
    <property type="project" value="InterPro"/>
</dbReference>
<feature type="binding site" evidence="11">
    <location>
        <position position="139"/>
    </location>
    <ligand>
        <name>substrate</name>
    </ligand>
</feature>
<organism evidence="14 15">
    <name type="scientific">Leuconostoc suionicum</name>
    <dbReference type="NCBI Taxonomy" id="1511761"/>
    <lineage>
        <taxon>Bacteria</taxon>
        <taxon>Bacillati</taxon>
        <taxon>Bacillota</taxon>
        <taxon>Bacilli</taxon>
        <taxon>Lactobacillales</taxon>
        <taxon>Lactobacillaceae</taxon>
        <taxon>Leuconostoc</taxon>
    </lineage>
</organism>
<dbReference type="GO" id="GO:0008652">
    <property type="term" value="P:amino acid biosynthetic process"/>
    <property type="evidence" value="ECO:0007669"/>
    <property type="project" value="UniProtKB-KW"/>
</dbReference>
<dbReference type="InterPro" id="IPR000623">
    <property type="entry name" value="Shikimate_kinase/TSH1"/>
</dbReference>
<gene>
    <name evidence="11 14" type="primary">aroK</name>
    <name evidence="13" type="ORF">LES8486_00403</name>
    <name evidence="14" type="ORF">LES9216_00550</name>
</gene>
<evidence type="ECO:0000256" key="1">
    <source>
        <dbReference type="ARBA" id="ARBA00004842"/>
    </source>
</evidence>
<keyword evidence="11" id="KW-0479">Metal-binding</keyword>
<keyword evidence="8 11" id="KW-0067">ATP-binding</keyword>
<feature type="binding site" evidence="11">
    <location>
        <position position="61"/>
    </location>
    <ligand>
        <name>substrate</name>
    </ligand>
</feature>
<comment type="subcellular location">
    <subcellularLocation>
        <location evidence="11">Cytoplasm</location>
    </subcellularLocation>
</comment>
<dbReference type="Proteomes" id="UP000239237">
    <property type="component" value="Unassembled WGS sequence"/>
</dbReference>
<comment type="function">
    <text evidence="11">Catalyzes the specific phosphorylation of the 3-hydroxyl group of shikimic acid using ATP as a cosubstrate.</text>
</comment>
<dbReference type="UniPathway" id="UPA00053">
    <property type="reaction ID" value="UER00088"/>
</dbReference>
<dbReference type="PANTHER" id="PTHR21087">
    <property type="entry name" value="SHIKIMATE KINASE"/>
    <property type="match status" value="1"/>
</dbReference>
<dbReference type="SUPFAM" id="SSF52540">
    <property type="entry name" value="P-loop containing nucleoside triphosphate hydrolases"/>
    <property type="match status" value="1"/>
</dbReference>
<dbReference type="Gene3D" id="3.40.50.300">
    <property type="entry name" value="P-loop containing nucleotide triphosphate hydrolases"/>
    <property type="match status" value="1"/>
</dbReference>
<evidence type="ECO:0000313" key="15">
    <source>
        <dbReference type="Proteomes" id="UP000237923"/>
    </source>
</evidence>
<dbReference type="Pfam" id="PF01817">
    <property type="entry name" value="CM_2"/>
    <property type="match status" value="1"/>
</dbReference>
<protein>
    <recommendedName>
        <fullName evidence="3 11">Shikimate kinase</fullName>
        <shortName evidence="11">SK</shortName>
        <ecNumber evidence="3 11">2.7.1.71</ecNumber>
    </recommendedName>
</protein>
<evidence type="ECO:0000256" key="3">
    <source>
        <dbReference type="ARBA" id="ARBA00012154"/>
    </source>
</evidence>
<dbReference type="SMART" id="SM00830">
    <property type="entry name" value="CM_2"/>
    <property type="match status" value="1"/>
</dbReference>
<evidence type="ECO:0000256" key="11">
    <source>
        <dbReference type="HAMAP-Rule" id="MF_00109"/>
    </source>
</evidence>
<name>A0A2N9K7V5_9LACO</name>
<dbReference type="Gene3D" id="1.20.59.10">
    <property type="entry name" value="Chorismate mutase"/>
    <property type="match status" value="1"/>
</dbReference>
<accession>A0A2N9K7V5</accession>
<evidence type="ECO:0000256" key="5">
    <source>
        <dbReference type="ARBA" id="ARBA00022679"/>
    </source>
</evidence>
<dbReference type="InterPro" id="IPR023000">
    <property type="entry name" value="Shikimate_kinase_CS"/>
</dbReference>
<feature type="binding site" evidence="11">
    <location>
        <position position="82"/>
    </location>
    <ligand>
        <name>substrate</name>
    </ligand>
</feature>
<dbReference type="HAMAP" id="MF_00109">
    <property type="entry name" value="Shikimate_kinase"/>
    <property type="match status" value="1"/>
</dbReference>
<dbReference type="EMBL" id="OKQR01000001">
    <property type="protein sequence ID" value="SPD91423.1"/>
    <property type="molecule type" value="Genomic_DNA"/>
</dbReference>
<comment type="catalytic activity">
    <reaction evidence="10 11">
        <text>shikimate + ATP = 3-phosphoshikimate + ADP + H(+)</text>
        <dbReference type="Rhea" id="RHEA:13121"/>
        <dbReference type="ChEBI" id="CHEBI:15378"/>
        <dbReference type="ChEBI" id="CHEBI:30616"/>
        <dbReference type="ChEBI" id="CHEBI:36208"/>
        <dbReference type="ChEBI" id="CHEBI:145989"/>
        <dbReference type="ChEBI" id="CHEBI:456216"/>
        <dbReference type="EC" id="2.7.1.71"/>
    </reaction>
</comment>
<feature type="binding site" evidence="11">
    <location>
        <position position="19"/>
    </location>
    <ligand>
        <name>Mg(2+)</name>
        <dbReference type="ChEBI" id="CHEBI:18420"/>
    </ligand>
</feature>
<reference evidence="14 15" key="1">
    <citation type="submission" date="2018-02" db="EMBL/GenBank/DDBJ databases">
        <authorList>
            <person name="Cohen D.B."/>
            <person name="Kent A.D."/>
        </authorList>
    </citation>
    <scope>NUCLEOTIDE SEQUENCE [LARGE SCALE GENOMIC DNA]</scope>
    <source>
        <strain evidence="14 15">CECT 9216</strain>
    </source>
</reference>
<dbReference type="RefSeq" id="WP_072613725.1">
    <property type="nucleotide sequence ID" value="NZ_AP017935.1"/>
</dbReference>
<dbReference type="PROSITE" id="PS01128">
    <property type="entry name" value="SHIKIMATE_KINASE"/>
    <property type="match status" value="1"/>
</dbReference>
<dbReference type="GO" id="GO:0005524">
    <property type="term" value="F:ATP binding"/>
    <property type="evidence" value="ECO:0007669"/>
    <property type="project" value="UniProtKB-UniRule"/>
</dbReference>
<evidence type="ECO:0000256" key="9">
    <source>
        <dbReference type="ARBA" id="ARBA00023141"/>
    </source>
</evidence>
<evidence type="ECO:0000259" key="12">
    <source>
        <dbReference type="PROSITE" id="PS51168"/>
    </source>
</evidence>
<evidence type="ECO:0000256" key="8">
    <source>
        <dbReference type="ARBA" id="ARBA00022840"/>
    </source>
</evidence>
<feature type="binding site" evidence="11">
    <location>
        <position position="121"/>
    </location>
    <ligand>
        <name>ATP</name>
        <dbReference type="ChEBI" id="CHEBI:30616"/>
    </ligand>
</feature>
<dbReference type="PRINTS" id="PR01100">
    <property type="entry name" value="SHIKIMTKNASE"/>
</dbReference>
<dbReference type="EC" id="2.7.1.71" evidence="3 11"/>
<evidence type="ECO:0000256" key="7">
    <source>
        <dbReference type="ARBA" id="ARBA00022777"/>
    </source>
</evidence>
<feature type="domain" description="Chorismate mutase" evidence="12">
    <location>
        <begin position="172"/>
        <end position="264"/>
    </location>
</feature>
<dbReference type="PANTHER" id="PTHR21087:SF16">
    <property type="entry name" value="SHIKIMATE KINASE 1, CHLOROPLASTIC"/>
    <property type="match status" value="1"/>
</dbReference>
<dbReference type="GO" id="GO:0004765">
    <property type="term" value="F:shikimate kinase activity"/>
    <property type="evidence" value="ECO:0007669"/>
    <property type="project" value="UniProtKB-UniRule"/>
</dbReference>
<comment type="similarity">
    <text evidence="2 11">Belongs to the shikimate kinase family.</text>
</comment>
<dbReference type="GO" id="GO:0005829">
    <property type="term" value="C:cytosol"/>
    <property type="evidence" value="ECO:0007669"/>
    <property type="project" value="TreeGrafter"/>
</dbReference>
<sequence length="266" mass="30062">MIKEPDTLMLIGFMGAGKTTVGKEIARQHHSKFIDIDSEIERVAGKKISEIFEERGEKGFRELETKVLNDVQTFDGVVATGGGVVERPDNLEILRNSPATIIYLHGNLESTIGRLIIEGQRPLLQEKSAADFFALWQERDPKYEEVANFTVETVGKTPARIAAEIIALFSANEDELALLQLRSQIDAFDRQIFQIISERFQVVEAVARYKEKFGMPTIQHDRMLKLRSELKSDFSTSSDITDDMIDGIMTILMQAAIDKENKQLNR</sequence>
<evidence type="ECO:0000256" key="10">
    <source>
        <dbReference type="ARBA" id="ARBA00048567"/>
    </source>
</evidence>
<evidence type="ECO:0000256" key="2">
    <source>
        <dbReference type="ARBA" id="ARBA00006997"/>
    </source>
</evidence>
<comment type="cofactor">
    <cofactor evidence="11">
        <name>Mg(2+)</name>
        <dbReference type="ChEBI" id="CHEBI:18420"/>
    </cofactor>
    <text evidence="11">Binds 1 Mg(2+) ion per subunit.</text>
</comment>
<proteinExistence type="inferred from homology"/>
<dbReference type="InterPro" id="IPR031322">
    <property type="entry name" value="Shikimate/glucono_kinase"/>
</dbReference>
<dbReference type="EMBL" id="OKQU01000001">
    <property type="protein sequence ID" value="SPE06648.1"/>
    <property type="molecule type" value="Genomic_DNA"/>
</dbReference>
<keyword evidence="5 11" id="KW-0808">Transferase</keyword>
<dbReference type="Proteomes" id="UP000237923">
    <property type="component" value="Unassembled WGS sequence"/>
</dbReference>
<keyword evidence="9 11" id="KW-0057">Aromatic amino acid biosynthesis</keyword>
<evidence type="ECO:0000256" key="4">
    <source>
        <dbReference type="ARBA" id="ARBA00022605"/>
    </source>
</evidence>
<reference evidence="13 16" key="2">
    <citation type="submission" date="2018-02" db="EMBL/GenBank/DDBJ databases">
        <authorList>
            <person name="Rodrigo-Torres L."/>
            <person name="Arahal R. D."/>
            <person name="Lucena T."/>
        </authorList>
    </citation>
    <scope>NUCLEOTIDE SEQUENCE [LARGE SCALE GENOMIC DNA]</scope>
    <source>
        <strain evidence="13 16">CECT 8486</strain>
    </source>
</reference>
<keyword evidence="16" id="KW-1185">Reference proteome</keyword>
<dbReference type="InterPro" id="IPR036979">
    <property type="entry name" value="CM_dom_sf"/>
</dbReference>
<feature type="binding site" evidence="11">
    <location>
        <begin position="15"/>
        <end position="20"/>
    </location>
    <ligand>
        <name>ATP</name>
        <dbReference type="ChEBI" id="CHEBI:30616"/>
    </ligand>
</feature>
<keyword evidence="6 11" id="KW-0547">Nucleotide-binding</keyword>
<dbReference type="Pfam" id="PF01202">
    <property type="entry name" value="SKI"/>
    <property type="match status" value="1"/>
</dbReference>
<keyword evidence="11" id="KW-0460">Magnesium</keyword>
<evidence type="ECO:0000313" key="13">
    <source>
        <dbReference type="EMBL" id="SPD91423.1"/>
    </source>
</evidence>
<keyword evidence="7 11" id="KW-0418">Kinase</keyword>
<dbReference type="GeneID" id="99674248"/>
<evidence type="ECO:0000256" key="6">
    <source>
        <dbReference type="ARBA" id="ARBA00022741"/>
    </source>
</evidence>
<keyword evidence="4 11" id="KW-0028">Amino-acid biosynthesis</keyword>
<evidence type="ECO:0000313" key="16">
    <source>
        <dbReference type="Proteomes" id="UP000239237"/>
    </source>
</evidence>
<dbReference type="GO" id="GO:0009423">
    <property type="term" value="P:chorismate biosynthetic process"/>
    <property type="evidence" value="ECO:0007669"/>
    <property type="project" value="UniProtKB-UniRule"/>
</dbReference>